<feature type="transmembrane region" description="Helical" evidence="8">
    <location>
        <begin position="254"/>
        <end position="274"/>
    </location>
</feature>
<gene>
    <name evidence="9" type="ORF">SAMN05428946_1242</name>
</gene>
<evidence type="ECO:0000313" key="10">
    <source>
        <dbReference type="Proteomes" id="UP000187550"/>
    </source>
</evidence>
<dbReference type="InterPro" id="IPR038770">
    <property type="entry name" value="Na+/solute_symporter_sf"/>
</dbReference>
<comment type="subcellular location">
    <subcellularLocation>
        <location evidence="1">Cell membrane</location>
        <topology evidence="1">Multi-pass membrane protein</topology>
    </subcellularLocation>
</comment>
<feature type="transmembrane region" description="Helical" evidence="8">
    <location>
        <begin position="36"/>
        <end position="54"/>
    </location>
</feature>
<dbReference type="InterPro" id="IPR004776">
    <property type="entry name" value="Mem_transp_PIN-like"/>
</dbReference>
<dbReference type="EMBL" id="FTPL01000002">
    <property type="protein sequence ID" value="SIT79606.1"/>
    <property type="molecule type" value="Genomic_DNA"/>
</dbReference>
<keyword evidence="10" id="KW-1185">Reference proteome</keyword>
<dbReference type="GO" id="GO:0005886">
    <property type="term" value="C:plasma membrane"/>
    <property type="evidence" value="ECO:0007669"/>
    <property type="project" value="UniProtKB-SubCell"/>
</dbReference>
<evidence type="ECO:0000256" key="8">
    <source>
        <dbReference type="SAM" id="Phobius"/>
    </source>
</evidence>
<evidence type="ECO:0000256" key="6">
    <source>
        <dbReference type="ARBA" id="ARBA00022989"/>
    </source>
</evidence>
<evidence type="ECO:0000256" key="7">
    <source>
        <dbReference type="ARBA" id="ARBA00023136"/>
    </source>
</evidence>
<feature type="transmembrane region" description="Helical" evidence="8">
    <location>
        <begin position="194"/>
        <end position="213"/>
    </location>
</feature>
<dbReference type="PANTHER" id="PTHR36838:SF1">
    <property type="entry name" value="SLR1864 PROTEIN"/>
    <property type="match status" value="1"/>
</dbReference>
<keyword evidence="3" id="KW-0813">Transport</keyword>
<dbReference type="Proteomes" id="UP000187550">
    <property type="component" value="Unassembled WGS sequence"/>
</dbReference>
<proteinExistence type="inferred from homology"/>
<feature type="transmembrane region" description="Helical" evidence="8">
    <location>
        <begin position="127"/>
        <end position="149"/>
    </location>
</feature>
<organism evidence="9 10">
    <name type="scientific">Edaphobacillus lindanitolerans</name>
    <dbReference type="NCBI Taxonomy" id="550447"/>
    <lineage>
        <taxon>Bacteria</taxon>
        <taxon>Bacillati</taxon>
        <taxon>Bacillota</taxon>
        <taxon>Bacilli</taxon>
        <taxon>Bacillales</taxon>
        <taxon>Bacillaceae</taxon>
        <taxon>Edaphobacillus</taxon>
    </lineage>
</organism>
<evidence type="ECO:0000256" key="3">
    <source>
        <dbReference type="ARBA" id="ARBA00022448"/>
    </source>
</evidence>
<feature type="transmembrane region" description="Helical" evidence="8">
    <location>
        <begin position="66"/>
        <end position="87"/>
    </location>
</feature>
<protein>
    <recommendedName>
        <fullName evidence="11">AEC family transporter</fullName>
    </recommendedName>
</protein>
<dbReference type="STRING" id="550447.SAMN05428946_1242"/>
<dbReference type="RefSeq" id="WP_234982277.1">
    <property type="nucleotide sequence ID" value="NZ_FTPL01000002.1"/>
</dbReference>
<comment type="similarity">
    <text evidence="2">Belongs to the auxin efflux carrier (TC 2.A.69) family.</text>
</comment>
<evidence type="ECO:0000313" key="9">
    <source>
        <dbReference type="EMBL" id="SIT79606.1"/>
    </source>
</evidence>
<evidence type="ECO:0008006" key="11">
    <source>
        <dbReference type="Google" id="ProtNLM"/>
    </source>
</evidence>
<feature type="transmembrane region" description="Helical" evidence="8">
    <location>
        <begin position="99"/>
        <end position="121"/>
    </location>
</feature>
<evidence type="ECO:0000256" key="2">
    <source>
        <dbReference type="ARBA" id="ARBA00010145"/>
    </source>
</evidence>
<dbReference type="PANTHER" id="PTHR36838">
    <property type="entry name" value="AUXIN EFFLUX CARRIER FAMILY PROTEIN"/>
    <property type="match status" value="1"/>
</dbReference>
<feature type="transmembrane region" description="Helical" evidence="8">
    <location>
        <begin position="6"/>
        <end position="24"/>
    </location>
</feature>
<feature type="transmembrane region" description="Helical" evidence="8">
    <location>
        <begin position="161"/>
        <end position="182"/>
    </location>
</feature>
<evidence type="ECO:0000256" key="5">
    <source>
        <dbReference type="ARBA" id="ARBA00022692"/>
    </source>
</evidence>
<dbReference type="GO" id="GO:0055085">
    <property type="term" value="P:transmembrane transport"/>
    <property type="evidence" value="ECO:0007669"/>
    <property type="project" value="InterPro"/>
</dbReference>
<dbReference type="Pfam" id="PF03547">
    <property type="entry name" value="Mem_trans"/>
    <property type="match status" value="2"/>
</dbReference>
<keyword evidence="4" id="KW-1003">Cell membrane</keyword>
<keyword evidence="6 8" id="KW-1133">Transmembrane helix</keyword>
<dbReference type="AlphaFoldDB" id="A0A1U7PLR3"/>
<name>A0A1U7PLR3_9BACI</name>
<dbReference type="Gene3D" id="1.20.1530.20">
    <property type="match status" value="1"/>
</dbReference>
<evidence type="ECO:0000256" key="4">
    <source>
        <dbReference type="ARBA" id="ARBA00022475"/>
    </source>
</evidence>
<accession>A0A1U7PLR3</accession>
<feature type="transmembrane region" description="Helical" evidence="8">
    <location>
        <begin position="281"/>
        <end position="306"/>
    </location>
</feature>
<reference evidence="10" key="1">
    <citation type="submission" date="2017-01" db="EMBL/GenBank/DDBJ databases">
        <authorList>
            <person name="Varghese N."/>
            <person name="Submissions S."/>
        </authorList>
    </citation>
    <scope>NUCLEOTIDE SEQUENCE [LARGE SCALE GENOMIC DNA]</scope>
    <source>
        <strain evidence="10">MNA4</strain>
    </source>
</reference>
<evidence type="ECO:0000256" key="1">
    <source>
        <dbReference type="ARBA" id="ARBA00004651"/>
    </source>
</evidence>
<sequence length="311" mass="34881">MSPAAFVLALLPLYVMALIGFVARKTAILDEQSNQVITRLMLYLTLPALILFTLDTDFSSELMMEFAWLSAMSAFVLTVSVLAAAWLRKRAMLPESQKSVYESLILFGNQGFIGFAVSFILLGPQGVLYLTLFNIFYLILIWTYGIYLFTKHDPEINWRVLLVNPGILATLTGLVTLFLPIGWPVVLQGAFEHVGRMTIPLSMILIGSLLAETRLTDFKRYTRNIYLWIAAFFKLLILPLVLFIFYFFQVSQPVMTIAVLTAAMPSATTTSVYAKRYGADAVFASYGIILSTIGCIITIPLIYVLLEWLYG</sequence>
<feature type="transmembrane region" description="Helical" evidence="8">
    <location>
        <begin position="225"/>
        <end position="248"/>
    </location>
</feature>
<keyword evidence="7 8" id="KW-0472">Membrane</keyword>
<keyword evidence="5 8" id="KW-0812">Transmembrane</keyword>